<evidence type="ECO:0000256" key="4">
    <source>
        <dbReference type="ARBA" id="ARBA00023128"/>
    </source>
</evidence>
<evidence type="ECO:0000256" key="3">
    <source>
        <dbReference type="ARBA" id="ARBA00022946"/>
    </source>
</evidence>
<dbReference type="InterPro" id="IPR010591">
    <property type="entry name" value="ATP11"/>
</dbReference>
<dbReference type="Proteomes" id="UP000092445">
    <property type="component" value="Unassembled WGS sequence"/>
</dbReference>
<organism evidence="5 6">
    <name type="scientific">Glossina pallidipes</name>
    <name type="common">Tsetse fly</name>
    <dbReference type="NCBI Taxonomy" id="7398"/>
    <lineage>
        <taxon>Eukaryota</taxon>
        <taxon>Metazoa</taxon>
        <taxon>Ecdysozoa</taxon>
        <taxon>Arthropoda</taxon>
        <taxon>Hexapoda</taxon>
        <taxon>Insecta</taxon>
        <taxon>Pterygota</taxon>
        <taxon>Neoptera</taxon>
        <taxon>Endopterygota</taxon>
        <taxon>Diptera</taxon>
        <taxon>Brachycera</taxon>
        <taxon>Muscomorpha</taxon>
        <taxon>Hippoboscoidea</taxon>
        <taxon>Glossinidae</taxon>
        <taxon>Glossina</taxon>
    </lineage>
</organism>
<dbReference type="GO" id="GO:0005739">
    <property type="term" value="C:mitochondrion"/>
    <property type="evidence" value="ECO:0007669"/>
    <property type="project" value="UniProtKB-SubCell"/>
</dbReference>
<sequence>MFKVHKENAPERLTLLHYTECREKGITLMCGEYDSKVLNGQEAQCLANQLRMDEGKQRLLEIFTNKPRDLKHKDLIKEV</sequence>
<dbReference type="STRING" id="7398.A0A1B0A1W8"/>
<proteinExistence type="inferred from homology"/>
<accession>A0A1B0A1W8</accession>
<evidence type="ECO:0000256" key="2">
    <source>
        <dbReference type="ARBA" id="ARBA00009116"/>
    </source>
</evidence>
<dbReference type="GO" id="GO:0033615">
    <property type="term" value="P:mitochondrial proton-transporting ATP synthase complex assembly"/>
    <property type="evidence" value="ECO:0007669"/>
    <property type="project" value="TreeGrafter"/>
</dbReference>
<dbReference type="VEuPathDB" id="VectorBase:GPAI031987"/>
<dbReference type="AlphaFoldDB" id="A0A1B0A1W8"/>
<reference evidence="6" key="1">
    <citation type="submission" date="2014-03" db="EMBL/GenBank/DDBJ databases">
        <authorList>
            <person name="Aksoy S."/>
            <person name="Warren W."/>
            <person name="Wilson R.K."/>
        </authorList>
    </citation>
    <scope>NUCLEOTIDE SEQUENCE [LARGE SCALE GENOMIC DNA]</scope>
    <source>
        <strain evidence="6">IAEA</strain>
    </source>
</reference>
<comment type="subcellular location">
    <subcellularLocation>
        <location evidence="1">Mitochondrion</location>
    </subcellularLocation>
</comment>
<reference evidence="5" key="2">
    <citation type="submission" date="2020-05" db="UniProtKB">
        <authorList>
            <consortium name="EnsemblMetazoa"/>
        </authorList>
    </citation>
    <scope>IDENTIFICATION</scope>
    <source>
        <strain evidence="5">IAEA</strain>
    </source>
</reference>
<dbReference type="PANTHER" id="PTHR13126:SF0">
    <property type="entry name" value="ATP SYNTHASE MITOCHONDRIAL F1 COMPLEX ASSEMBLY FACTOR 1"/>
    <property type="match status" value="1"/>
</dbReference>
<keyword evidence="6" id="KW-1185">Reference proteome</keyword>
<dbReference type="EnsemblMetazoa" id="GPAI031987-RA">
    <property type="protein sequence ID" value="GPAI031987-PA"/>
    <property type="gene ID" value="GPAI031987"/>
</dbReference>
<name>A0A1B0A1W8_GLOPL</name>
<evidence type="ECO:0000313" key="5">
    <source>
        <dbReference type="EnsemblMetazoa" id="GPAI031987-PA"/>
    </source>
</evidence>
<protein>
    <submittedName>
        <fullName evidence="5">Uncharacterized protein</fullName>
    </submittedName>
</protein>
<comment type="similarity">
    <text evidence="2">Belongs to the ATP11 family.</text>
</comment>
<evidence type="ECO:0000313" key="6">
    <source>
        <dbReference type="Proteomes" id="UP000092445"/>
    </source>
</evidence>
<dbReference type="Pfam" id="PF06644">
    <property type="entry name" value="ATP11"/>
    <property type="match status" value="1"/>
</dbReference>
<evidence type="ECO:0000256" key="1">
    <source>
        <dbReference type="ARBA" id="ARBA00004173"/>
    </source>
</evidence>
<keyword evidence="3" id="KW-0809">Transit peptide</keyword>
<dbReference type="PANTHER" id="PTHR13126">
    <property type="entry name" value="CHAPERONE ATP11"/>
    <property type="match status" value="1"/>
</dbReference>
<keyword evidence="4" id="KW-0496">Mitochondrion</keyword>